<feature type="region of interest" description="Disordered" evidence="1">
    <location>
        <begin position="1"/>
        <end position="46"/>
    </location>
</feature>
<reference evidence="2 3" key="1">
    <citation type="submission" date="2023-08" db="EMBL/GenBank/DDBJ databases">
        <title>A Necator americanus chromosomal reference genome.</title>
        <authorList>
            <person name="Ilik V."/>
            <person name="Petrzelkova K.J."/>
            <person name="Pardy F."/>
            <person name="Fuh T."/>
            <person name="Niatou-Singa F.S."/>
            <person name="Gouil Q."/>
            <person name="Baker L."/>
            <person name="Ritchie M.E."/>
            <person name="Jex A.R."/>
            <person name="Gazzola D."/>
            <person name="Li H."/>
            <person name="Toshio Fujiwara R."/>
            <person name="Zhan B."/>
            <person name="Aroian R.V."/>
            <person name="Pafco B."/>
            <person name="Schwarz E.M."/>
        </authorList>
    </citation>
    <scope>NUCLEOTIDE SEQUENCE [LARGE SCALE GENOMIC DNA]</scope>
    <source>
        <strain evidence="2 3">Aroian</strain>
        <tissue evidence="2">Whole animal</tissue>
    </source>
</reference>
<proteinExistence type="predicted"/>
<feature type="region of interest" description="Disordered" evidence="1">
    <location>
        <begin position="70"/>
        <end position="97"/>
    </location>
</feature>
<protein>
    <submittedName>
        <fullName evidence="2">Uncharacterized protein</fullName>
    </submittedName>
</protein>
<accession>A0ABR1E2J5</accession>
<feature type="compositionally biased region" description="Basic and acidic residues" evidence="1">
    <location>
        <begin position="18"/>
        <end position="28"/>
    </location>
</feature>
<comment type="caution">
    <text evidence="2">The sequence shown here is derived from an EMBL/GenBank/DDBJ whole genome shotgun (WGS) entry which is preliminary data.</text>
</comment>
<evidence type="ECO:0000313" key="3">
    <source>
        <dbReference type="Proteomes" id="UP001303046"/>
    </source>
</evidence>
<keyword evidence="3" id="KW-1185">Reference proteome</keyword>
<name>A0ABR1E2J5_NECAM</name>
<sequence>MGYHREELSATGLGSRNNHFDARRAAKEEADDLQSSPRLRPEEEHLLVGNPKYKSSLRRRIQFRPSISYSRVGSTVPEKESWTSTSTEAPFGMPERL</sequence>
<dbReference type="Proteomes" id="UP001303046">
    <property type="component" value="Unassembled WGS sequence"/>
</dbReference>
<dbReference type="EMBL" id="JAVFWL010000005">
    <property type="protein sequence ID" value="KAK6756919.1"/>
    <property type="molecule type" value="Genomic_DNA"/>
</dbReference>
<evidence type="ECO:0000256" key="1">
    <source>
        <dbReference type="SAM" id="MobiDB-lite"/>
    </source>
</evidence>
<organism evidence="2 3">
    <name type="scientific">Necator americanus</name>
    <name type="common">Human hookworm</name>
    <dbReference type="NCBI Taxonomy" id="51031"/>
    <lineage>
        <taxon>Eukaryota</taxon>
        <taxon>Metazoa</taxon>
        <taxon>Ecdysozoa</taxon>
        <taxon>Nematoda</taxon>
        <taxon>Chromadorea</taxon>
        <taxon>Rhabditida</taxon>
        <taxon>Rhabditina</taxon>
        <taxon>Rhabditomorpha</taxon>
        <taxon>Strongyloidea</taxon>
        <taxon>Ancylostomatidae</taxon>
        <taxon>Bunostominae</taxon>
        <taxon>Necator</taxon>
    </lineage>
</organism>
<evidence type="ECO:0000313" key="2">
    <source>
        <dbReference type="EMBL" id="KAK6756919.1"/>
    </source>
</evidence>
<gene>
    <name evidence="2" type="primary">Necator_chrV.g19798</name>
    <name evidence="2" type="ORF">RB195_015006</name>
</gene>